<evidence type="ECO:0000313" key="2">
    <source>
        <dbReference type="Proteomes" id="UP001626550"/>
    </source>
</evidence>
<name>A0ABD2PRX6_9PLAT</name>
<dbReference type="Proteomes" id="UP001626550">
    <property type="component" value="Unassembled WGS sequence"/>
</dbReference>
<accession>A0ABD2PRX6</accession>
<proteinExistence type="predicted"/>
<organism evidence="1 2">
    <name type="scientific">Cichlidogyrus casuarinus</name>
    <dbReference type="NCBI Taxonomy" id="1844966"/>
    <lineage>
        <taxon>Eukaryota</taxon>
        <taxon>Metazoa</taxon>
        <taxon>Spiralia</taxon>
        <taxon>Lophotrochozoa</taxon>
        <taxon>Platyhelminthes</taxon>
        <taxon>Monogenea</taxon>
        <taxon>Monopisthocotylea</taxon>
        <taxon>Dactylogyridea</taxon>
        <taxon>Ancyrocephalidae</taxon>
        <taxon>Cichlidogyrus</taxon>
    </lineage>
</organism>
<comment type="caution">
    <text evidence="1">The sequence shown here is derived from an EMBL/GenBank/DDBJ whole genome shotgun (WGS) entry which is preliminary data.</text>
</comment>
<reference evidence="1 2" key="1">
    <citation type="submission" date="2024-11" db="EMBL/GenBank/DDBJ databases">
        <title>Adaptive evolution of stress response genes in parasites aligns with host niche diversity.</title>
        <authorList>
            <person name="Hahn C."/>
            <person name="Resl P."/>
        </authorList>
    </citation>
    <scope>NUCLEOTIDE SEQUENCE [LARGE SCALE GENOMIC DNA]</scope>
    <source>
        <strain evidence="1">EGGRZ-B1_66</strain>
        <tissue evidence="1">Body</tissue>
    </source>
</reference>
<keyword evidence="2" id="KW-1185">Reference proteome</keyword>
<dbReference type="EMBL" id="JBJKFK010005140">
    <property type="protein sequence ID" value="KAL3308496.1"/>
    <property type="molecule type" value="Genomic_DNA"/>
</dbReference>
<dbReference type="AlphaFoldDB" id="A0ABD2PRX6"/>
<evidence type="ECO:0000313" key="1">
    <source>
        <dbReference type="EMBL" id="KAL3308496.1"/>
    </source>
</evidence>
<sequence>SSLLSKGTCKSCISLDHLCFRNHHCCVGLECSRFRCKIAKNPDLSVNLGKNQKRFIPPPRYVNYVHGDYSDDDMP</sequence>
<gene>
    <name evidence="1" type="ORF">Ciccas_012972</name>
</gene>
<feature type="non-terminal residue" evidence="1">
    <location>
        <position position="1"/>
    </location>
</feature>
<protein>
    <submittedName>
        <fullName evidence="1">Uncharacterized protein</fullName>
    </submittedName>
</protein>